<evidence type="ECO:0000256" key="10">
    <source>
        <dbReference type="ARBA" id="ARBA00022801"/>
    </source>
</evidence>
<evidence type="ECO:0000259" key="13">
    <source>
        <dbReference type="PROSITE" id="PS50879"/>
    </source>
</evidence>
<dbReference type="GO" id="GO:0043137">
    <property type="term" value="P:DNA replication, removal of RNA primer"/>
    <property type="evidence" value="ECO:0007669"/>
    <property type="project" value="TreeGrafter"/>
</dbReference>
<comment type="similarity">
    <text evidence="4">Belongs to the RNase H family.</text>
</comment>
<dbReference type="GO" id="GO:0046872">
    <property type="term" value="F:metal ion binding"/>
    <property type="evidence" value="ECO:0007669"/>
    <property type="project" value="UniProtKB-KW"/>
</dbReference>
<dbReference type="EMBL" id="BLZA01000020">
    <property type="protein sequence ID" value="GHJ87033.1"/>
    <property type="molecule type" value="Genomic_DNA"/>
</dbReference>
<reference evidence="14" key="1">
    <citation type="submission" date="2020-07" db="EMBL/GenBank/DDBJ databases">
        <title>Draft Genome Sequence of a Deep-Sea Yeast, Naganishia (Cryptococcus) liquefaciens strain N6.</title>
        <authorList>
            <person name="Han Y.W."/>
            <person name="Kajitani R."/>
            <person name="Morimoto H."/>
            <person name="Parhat M."/>
            <person name="Tsubouchi H."/>
            <person name="Bakenova O."/>
            <person name="Ogata M."/>
            <person name="Argunhan B."/>
            <person name="Aoki R."/>
            <person name="Kajiwara S."/>
            <person name="Itoh T."/>
            <person name="Iwasaki H."/>
        </authorList>
    </citation>
    <scope>NUCLEOTIDE SEQUENCE</scope>
    <source>
        <strain evidence="14">N6</strain>
    </source>
</reference>
<evidence type="ECO:0000256" key="9">
    <source>
        <dbReference type="ARBA" id="ARBA00022759"/>
    </source>
</evidence>
<keyword evidence="7" id="KW-0540">Nuclease</keyword>
<keyword evidence="10" id="KW-0378">Hydrolase</keyword>
<comment type="cofactor">
    <cofactor evidence="2">
        <name>Mg(2+)</name>
        <dbReference type="ChEBI" id="CHEBI:18420"/>
    </cofactor>
</comment>
<dbReference type="InterPro" id="IPR002156">
    <property type="entry name" value="RNaseH_domain"/>
</dbReference>
<dbReference type="InterPro" id="IPR012337">
    <property type="entry name" value="RNaseH-like_sf"/>
</dbReference>
<keyword evidence="15" id="KW-1185">Reference proteome</keyword>
<dbReference type="InterPro" id="IPR011320">
    <property type="entry name" value="RNase_H1_N"/>
</dbReference>
<evidence type="ECO:0000256" key="7">
    <source>
        <dbReference type="ARBA" id="ARBA00022722"/>
    </source>
</evidence>
<dbReference type="InterPro" id="IPR050092">
    <property type="entry name" value="RNase_H"/>
</dbReference>
<evidence type="ECO:0000313" key="15">
    <source>
        <dbReference type="Proteomes" id="UP000620104"/>
    </source>
</evidence>
<feature type="domain" description="RNase H type-1" evidence="13">
    <location>
        <begin position="221"/>
        <end position="374"/>
    </location>
</feature>
<dbReference type="SUPFAM" id="SSF55658">
    <property type="entry name" value="L9 N-domain-like"/>
    <property type="match status" value="2"/>
</dbReference>
<evidence type="ECO:0000256" key="3">
    <source>
        <dbReference type="ARBA" id="ARBA00004065"/>
    </source>
</evidence>
<protein>
    <recommendedName>
        <fullName evidence="6">Ribonuclease H</fullName>
        <ecNumber evidence="5">3.1.26.4</ecNumber>
    </recommendedName>
</protein>
<dbReference type="Proteomes" id="UP000620104">
    <property type="component" value="Unassembled WGS sequence"/>
</dbReference>
<feature type="compositionally biased region" description="Acidic residues" evidence="12">
    <location>
        <begin position="453"/>
        <end position="466"/>
    </location>
</feature>
<comment type="function">
    <text evidence="3">Endonuclease that specifically degrades the RNA of RNA-DNA hybrids.</text>
</comment>
<organism evidence="14 15">
    <name type="scientific">Naganishia liquefaciens</name>
    <dbReference type="NCBI Taxonomy" id="104408"/>
    <lineage>
        <taxon>Eukaryota</taxon>
        <taxon>Fungi</taxon>
        <taxon>Dikarya</taxon>
        <taxon>Basidiomycota</taxon>
        <taxon>Agaricomycotina</taxon>
        <taxon>Tremellomycetes</taxon>
        <taxon>Filobasidiales</taxon>
        <taxon>Filobasidiaceae</taxon>
        <taxon>Naganishia</taxon>
    </lineage>
</organism>
<evidence type="ECO:0000256" key="5">
    <source>
        <dbReference type="ARBA" id="ARBA00012180"/>
    </source>
</evidence>
<keyword evidence="8" id="KW-0479">Metal-binding</keyword>
<dbReference type="Pfam" id="PF01693">
    <property type="entry name" value="Cauli_VI"/>
    <property type="match status" value="2"/>
</dbReference>
<feature type="region of interest" description="Disordered" evidence="12">
    <location>
        <begin position="450"/>
        <end position="470"/>
    </location>
</feature>
<sequence>MDQTRFWAVKVGRTPGIYTTLEDHQAQVHGSSGALSKRFPSRSAAESFLLQPVSSRKIKSKVGSSKLARRERARPYPSGRIHVDAIPRHGEWVKDYYAVLYGRRPGVYTSWQTAEEEVRGFEGAKYKRFATMAEAIAFLRPPPQITGTINASAINRPDRADPRSSNRKKSKRTGPFRHKLRSQKHTPYPLPPTLFPDSTCPLAVSPALRDEAIDGGFMMTREGALVVYTDGSAKRNGKRGCVSGTGVWWGQTGKAASCNISERVPGHLQTNNRAELLGIIRALEVCPFPDLSLEIRTDSLYSIQCITKFLPIWLRNNFRLITGENVKNQDMIVHILALLNKRGRGNSVLLMHVRGHAGEFGNEAADRLAFMGSRMPALPERRNWYTLLDVHRQVLAVRARTGGGAVGPTLAPTPRTKVREVIDIESDDEWSDVDLGDGMTRDPDDIIVISDSEMSEQEGDDDDDDDDLKRDVWRDDLQDPDDEFGKSDAEFDQIVAYYDESAGRGDAFKMVDAAAQAMTIASEAEIDPSWLMSQEEMAQIEAEL</sequence>
<feature type="region of interest" description="Disordered" evidence="12">
    <location>
        <begin position="147"/>
        <end position="192"/>
    </location>
</feature>
<proteinExistence type="inferred from homology"/>
<dbReference type="Pfam" id="PF00075">
    <property type="entry name" value="RNase_H"/>
    <property type="match status" value="1"/>
</dbReference>
<dbReference type="GO" id="GO:0003676">
    <property type="term" value="F:nucleic acid binding"/>
    <property type="evidence" value="ECO:0007669"/>
    <property type="project" value="InterPro"/>
</dbReference>
<dbReference type="EC" id="3.1.26.4" evidence="5"/>
<accession>A0A8H3TUB0</accession>
<dbReference type="OrthoDB" id="245563at2759"/>
<dbReference type="InterPro" id="IPR036397">
    <property type="entry name" value="RNaseH_sf"/>
</dbReference>
<dbReference type="InterPro" id="IPR009027">
    <property type="entry name" value="Ribosomal_bL9/RNase_H1_N"/>
</dbReference>
<dbReference type="PROSITE" id="PS50879">
    <property type="entry name" value="RNASE_H_1"/>
    <property type="match status" value="1"/>
</dbReference>
<keyword evidence="11" id="KW-0460">Magnesium</keyword>
<evidence type="ECO:0000313" key="14">
    <source>
        <dbReference type="EMBL" id="GHJ87033.1"/>
    </source>
</evidence>
<dbReference type="PANTHER" id="PTHR10642:SF26">
    <property type="entry name" value="RIBONUCLEASE H1"/>
    <property type="match status" value="1"/>
</dbReference>
<dbReference type="PANTHER" id="PTHR10642">
    <property type="entry name" value="RIBONUCLEASE H1"/>
    <property type="match status" value="1"/>
</dbReference>
<evidence type="ECO:0000256" key="11">
    <source>
        <dbReference type="ARBA" id="ARBA00022842"/>
    </source>
</evidence>
<keyword evidence="9" id="KW-0255">Endonuclease</keyword>
<dbReference type="FunFam" id="3.40.970.10:FF:000002">
    <property type="entry name" value="Ribonuclease H"/>
    <property type="match status" value="1"/>
</dbReference>
<evidence type="ECO:0000256" key="8">
    <source>
        <dbReference type="ARBA" id="ARBA00022723"/>
    </source>
</evidence>
<evidence type="ECO:0000256" key="2">
    <source>
        <dbReference type="ARBA" id="ARBA00001946"/>
    </source>
</evidence>
<name>A0A8H3TUB0_9TREE</name>
<dbReference type="AlphaFoldDB" id="A0A8H3TUB0"/>
<dbReference type="Gene3D" id="3.30.420.10">
    <property type="entry name" value="Ribonuclease H-like superfamily/Ribonuclease H"/>
    <property type="match status" value="1"/>
</dbReference>
<dbReference type="InterPro" id="IPR037056">
    <property type="entry name" value="RNase_H1_N_sf"/>
</dbReference>
<dbReference type="Gene3D" id="3.40.970.10">
    <property type="entry name" value="Ribonuclease H1, N-terminal domain"/>
    <property type="match status" value="2"/>
</dbReference>
<feature type="compositionally biased region" description="Basic residues" evidence="12">
    <location>
        <begin position="165"/>
        <end position="184"/>
    </location>
</feature>
<dbReference type="GO" id="GO:0004523">
    <property type="term" value="F:RNA-DNA hybrid ribonuclease activity"/>
    <property type="evidence" value="ECO:0007669"/>
    <property type="project" value="UniProtKB-EC"/>
</dbReference>
<comment type="catalytic activity">
    <reaction evidence="1">
        <text>Endonucleolytic cleavage to 5'-phosphomonoester.</text>
        <dbReference type="EC" id="3.1.26.4"/>
    </reaction>
</comment>
<dbReference type="CDD" id="cd09280">
    <property type="entry name" value="RNase_HI_eukaryote_like"/>
    <property type="match status" value="1"/>
</dbReference>
<evidence type="ECO:0000256" key="1">
    <source>
        <dbReference type="ARBA" id="ARBA00000077"/>
    </source>
</evidence>
<dbReference type="SUPFAM" id="SSF53098">
    <property type="entry name" value="Ribonuclease H-like"/>
    <property type="match status" value="1"/>
</dbReference>
<evidence type="ECO:0000256" key="12">
    <source>
        <dbReference type="SAM" id="MobiDB-lite"/>
    </source>
</evidence>
<evidence type="ECO:0000256" key="4">
    <source>
        <dbReference type="ARBA" id="ARBA00005300"/>
    </source>
</evidence>
<gene>
    <name evidence="14" type="ORF">NliqN6_3435</name>
</gene>
<comment type="caution">
    <text evidence="14">The sequence shown here is derived from an EMBL/GenBank/DDBJ whole genome shotgun (WGS) entry which is preliminary data.</text>
</comment>
<evidence type="ECO:0000256" key="6">
    <source>
        <dbReference type="ARBA" id="ARBA00017721"/>
    </source>
</evidence>